<keyword evidence="3 6" id="KW-0460">Magnesium</keyword>
<dbReference type="EMBL" id="CP017903">
    <property type="protein sequence ID" value="ARP21341.1"/>
    <property type="molecule type" value="Genomic_DNA"/>
</dbReference>
<dbReference type="AlphaFoldDB" id="A0A1W6TKB4"/>
<dbReference type="PROSITE" id="PS00909">
    <property type="entry name" value="MR_MLE_2"/>
    <property type="match status" value="1"/>
</dbReference>
<dbReference type="NCBIfam" id="NF042940">
    <property type="entry name" value="racemase_DgcA"/>
    <property type="match status" value="1"/>
</dbReference>
<reference evidence="9" key="1">
    <citation type="submission" date="2016-10" db="EMBL/GenBank/DDBJ databases">
        <title>The High Quality Genome of Vibrio alginolyticus K01M1.</title>
        <authorList>
            <person name="Wendling C."/>
            <person name="Chibani C.M."/>
            <person name="Hertel R."/>
            <person name="Sproer C."/>
            <person name="Bunk B."/>
            <person name="Overmann J."/>
            <person name="Roth O."/>
            <person name="Liesegang H."/>
        </authorList>
    </citation>
    <scope>NUCLEOTIDE SEQUENCE</scope>
    <source>
        <strain evidence="9">K05K4</strain>
    </source>
</reference>
<evidence type="ECO:0000256" key="6">
    <source>
        <dbReference type="PIRSR" id="PIRSR634603-3"/>
    </source>
</evidence>
<dbReference type="InterPro" id="IPR013342">
    <property type="entry name" value="Mandelate_racemase_C"/>
</dbReference>
<dbReference type="GO" id="GO:0009063">
    <property type="term" value="P:amino acid catabolic process"/>
    <property type="evidence" value="ECO:0007669"/>
    <property type="project" value="InterPro"/>
</dbReference>
<dbReference type="PANTHER" id="PTHR48080">
    <property type="entry name" value="D-GALACTONATE DEHYDRATASE-RELATED"/>
    <property type="match status" value="1"/>
</dbReference>
<comment type="cofactor">
    <cofactor evidence="6 7">
        <name>Mg(2+)</name>
        <dbReference type="ChEBI" id="CHEBI:18420"/>
    </cofactor>
    <text evidence="6 7">Binds 1 Mg(2+) ion per subunit.</text>
</comment>
<dbReference type="Pfam" id="PF02746">
    <property type="entry name" value="MR_MLE_N"/>
    <property type="match status" value="1"/>
</dbReference>
<feature type="domain" description="Mandelate racemase/muconate lactonizing enzyme C-terminal" evidence="8">
    <location>
        <begin position="137"/>
        <end position="230"/>
    </location>
</feature>
<feature type="binding site" evidence="6">
    <location>
        <position position="183"/>
    </location>
    <ligand>
        <name>Mg(2+)</name>
        <dbReference type="ChEBI" id="CHEBI:18420"/>
    </ligand>
</feature>
<dbReference type="CDD" id="cd03319">
    <property type="entry name" value="L-Ala-DL-Glu_epimerase"/>
    <property type="match status" value="1"/>
</dbReference>
<dbReference type="InterPro" id="IPR013341">
    <property type="entry name" value="Mandelate_racemase_N_dom"/>
</dbReference>
<dbReference type="Gene3D" id="3.30.390.10">
    <property type="entry name" value="Enolase-like, N-terminal domain"/>
    <property type="match status" value="1"/>
</dbReference>
<dbReference type="GO" id="GO:0046872">
    <property type="term" value="F:metal ion binding"/>
    <property type="evidence" value="ECO:0007669"/>
    <property type="project" value="UniProtKB-KW"/>
</dbReference>
<feature type="binding site" evidence="6">
    <location>
        <position position="232"/>
    </location>
    <ligand>
        <name>Mg(2+)</name>
        <dbReference type="ChEBI" id="CHEBI:18420"/>
    </ligand>
</feature>
<protein>
    <recommendedName>
        <fullName evidence="7">Dipeptide epimerase</fullName>
        <ecNumber evidence="7">5.1.1.-</ecNumber>
    </recommendedName>
</protein>
<evidence type="ECO:0000256" key="4">
    <source>
        <dbReference type="ARBA" id="ARBA00023235"/>
    </source>
</evidence>
<gene>
    <name evidence="9" type="primary">ycjG</name>
    <name evidence="9" type="ORF">K05K4_46240</name>
</gene>
<evidence type="ECO:0000256" key="7">
    <source>
        <dbReference type="RuleBase" id="RU366006"/>
    </source>
</evidence>
<dbReference type="InterPro" id="IPR029065">
    <property type="entry name" value="Enolase_C-like"/>
</dbReference>
<accession>A0A1W6TKB4</accession>
<sequence length="330" mass="35616">MKIHVEPVTIAMATPFRISRGSRTECHVVRVTIEHRGMTAQGECTPYPRYGESVESVIKAISHAAHELQSLYAKGEADVMVLKSQLQSLLPAGAARNALDCALWHLHAILSHKQQVNDLFTLPEAIVTAMTVSIDTPQAMAKQAQAYVSQGAKLLKVKLDGEHVLDRVAAVRDAAPHAQIVLDANEAWQGLDLATVFAQLEPLDITMIEQPLPQDCDDVLASIPHPIPLCADESCHTREQLHQLVGKYEMVNIKLDKTGGLTEALLLADDAQKLGFSLMSGCMLGTSLAMRAALPIATQASVVDLDGPVLLGQDVTPSLVYCDGEIVLSK</sequence>
<feature type="binding site" evidence="6">
    <location>
        <position position="209"/>
    </location>
    <ligand>
        <name>Mg(2+)</name>
        <dbReference type="ChEBI" id="CHEBI:18420"/>
    </ligand>
</feature>
<dbReference type="SUPFAM" id="SSF54826">
    <property type="entry name" value="Enolase N-terminal domain-like"/>
    <property type="match status" value="1"/>
</dbReference>
<evidence type="ECO:0000259" key="8">
    <source>
        <dbReference type="SMART" id="SM00922"/>
    </source>
</evidence>
<evidence type="ECO:0000313" key="9">
    <source>
        <dbReference type="EMBL" id="ARP21341.1"/>
    </source>
</evidence>
<dbReference type="InterPro" id="IPR018110">
    <property type="entry name" value="Mandel_Rmase/mucon_lact_enz_CS"/>
</dbReference>
<dbReference type="NCBIfam" id="NF011708">
    <property type="entry name" value="PRK15129.1"/>
    <property type="match status" value="1"/>
</dbReference>
<feature type="active site" description="Proton acceptor; specific for (S)-substrate epimerization" evidence="5">
    <location>
        <position position="254"/>
    </location>
</feature>
<dbReference type="SFLD" id="SFLDG00180">
    <property type="entry name" value="muconate_cycloisomerase"/>
    <property type="match status" value="1"/>
</dbReference>
<evidence type="ECO:0000256" key="1">
    <source>
        <dbReference type="ARBA" id="ARBA00008031"/>
    </source>
</evidence>
<keyword evidence="2 6" id="KW-0479">Metal-binding</keyword>
<dbReference type="Gene3D" id="3.20.20.120">
    <property type="entry name" value="Enolase-like C-terminal domain"/>
    <property type="match status" value="1"/>
</dbReference>
<dbReference type="Pfam" id="PF13378">
    <property type="entry name" value="MR_MLE_C"/>
    <property type="match status" value="1"/>
</dbReference>
<proteinExistence type="inferred from homology"/>
<dbReference type="GO" id="GO:0016855">
    <property type="term" value="F:racemase and epimerase activity, acting on amino acids and derivatives"/>
    <property type="evidence" value="ECO:0007669"/>
    <property type="project" value="UniProtKB-UniRule"/>
</dbReference>
<dbReference type="InterPro" id="IPR036849">
    <property type="entry name" value="Enolase-like_C_sf"/>
</dbReference>
<keyword evidence="4 7" id="KW-0413">Isomerase</keyword>
<dbReference type="InterPro" id="IPR029017">
    <property type="entry name" value="Enolase-like_N"/>
</dbReference>
<dbReference type="EC" id="5.1.1.-" evidence="7"/>
<dbReference type="SFLD" id="SFLDS00001">
    <property type="entry name" value="Enolase"/>
    <property type="match status" value="1"/>
</dbReference>
<evidence type="ECO:0000256" key="2">
    <source>
        <dbReference type="ARBA" id="ARBA00022723"/>
    </source>
</evidence>
<evidence type="ECO:0000256" key="3">
    <source>
        <dbReference type="ARBA" id="ARBA00022842"/>
    </source>
</evidence>
<dbReference type="RefSeq" id="WP_054729938.1">
    <property type="nucleotide sequence ID" value="NZ_CP017890.1"/>
</dbReference>
<evidence type="ECO:0000256" key="5">
    <source>
        <dbReference type="PIRSR" id="PIRSR634603-1"/>
    </source>
</evidence>
<dbReference type="SFLD" id="SFLDF00010">
    <property type="entry name" value="dipeptide_epimerase"/>
    <property type="match status" value="1"/>
</dbReference>
<dbReference type="InterPro" id="IPR034603">
    <property type="entry name" value="Dipeptide_epimerase"/>
</dbReference>
<dbReference type="SMART" id="SM00922">
    <property type="entry name" value="MR_MLE"/>
    <property type="match status" value="1"/>
</dbReference>
<dbReference type="SUPFAM" id="SSF51604">
    <property type="entry name" value="Enolase C-terminal domain-like"/>
    <property type="match status" value="1"/>
</dbReference>
<feature type="active site" description="Proton acceptor; specific for (R)-substrate epimerization" evidence="5">
    <location>
        <position position="158"/>
    </location>
</feature>
<dbReference type="InterPro" id="IPR034593">
    <property type="entry name" value="DgoD-like"/>
</dbReference>
<name>A0A1W6TKB4_VIBAL</name>
<comment type="similarity">
    <text evidence="1 7">Belongs to the mandelate racemase/muconate lactonizing enzyme family.</text>
</comment>
<dbReference type="PANTHER" id="PTHR48080:SF3">
    <property type="entry name" value="ENOLASE SUPERFAMILY MEMBER DDB_G0284701"/>
    <property type="match status" value="1"/>
</dbReference>
<organism evidence="9">
    <name type="scientific">Vibrio alginolyticus</name>
    <dbReference type="NCBI Taxonomy" id="663"/>
    <lineage>
        <taxon>Bacteria</taxon>
        <taxon>Pseudomonadati</taxon>
        <taxon>Pseudomonadota</taxon>
        <taxon>Gammaproteobacteria</taxon>
        <taxon>Vibrionales</taxon>
        <taxon>Vibrionaceae</taxon>
        <taxon>Vibrio</taxon>
    </lineage>
</organism>